<dbReference type="InterPro" id="IPR011032">
    <property type="entry name" value="GroES-like_sf"/>
</dbReference>
<feature type="domain" description="Enoyl reductase (ER)" evidence="1">
    <location>
        <begin position="10"/>
        <end position="349"/>
    </location>
</feature>
<proteinExistence type="predicted"/>
<dbReference type="InterPro" id="IPR020843">
    <property type="entry name" value="ER"/>
</dbReference>
<evidence type="ECO:0000259" key="1">
    <source>
        <dbReference type="SMART" id="SM00829"/>
    </source>
</evidence>
<dbReference type="Proteomes" id="UP000253529">
    <property type="component" value="Unassembled WGS sequence"/>
</dbReference>
<dbReference type="SMART" id="SM00829">
    <property type="entry name" value="PKS_ER"/>
    <property type="match status" value="1"/>
</dbReference>
<accession>A0A366EM89</accession>
<dbReference type="SUPFAM" id="SSF51735">
    <property type="entry name" value="NAD(P)-binding Rossmann-fold domains"/>
    <property type="match status" value="1"/>
</dbReference>
<name>A0A366EM89_9HYPH</name>
<reference evidence="2 3" key="1">
    <citation type="submission" date="2018-06" db="EMBL/GenBank/DDBJ databases">
        <title>Genomic Encyclopedia of Type Strains, Phase IV (KMG-IV): sequencing the most valuable type-strain genomes for metagenomic binning, comparative biology and taxonomic classification.</title>
        <authorList>
            <person name="Goeker M."/>
        </authorList>
    </citation>
    <scope>NUCLEOTIDE SEQUENCE [LARGE SCALE GENOMIC DNA]</scope>
    <source>
        <strain evidence="2 3">DSM 24875</strain>
    </source>
</reference>
<dbReference type="Gene3D" id="3.40.50.720">
    <property type="entry name" value="NAD(P)-binding Rossmann-like Domain"/>
    <property type="match status" value="1"/>
</dbReference>
<evidence type="ECO:0000313" key="2">
    <source>
        <dbReference type="EMBL" id="RBP02565.1"/>
    </source>
</evidence>
<dbReference type="Pfam" id="PF00107">
    <property type="entry name" value="ADH_zinc_N"/>
    <property type="match status" value="1"/>
</dbReference>
<dbReference type="OrthoDB" id="9787435at2"/>
<dbReference type="PANTHER" id="PTHR43677:SF4">
    <property type="entry name" value="QUINONE OXIDOREDUCTASE-LIKE PROTEIN 2"/>
    <property type="match status" value="1"/>
</dbReference>
<dbReference type="SUPFAM" id="SSF50129">
    <property type="entry name" value="GroES-like"/>
    <property type="match status" value="1"/>
</dbReference>
<comment type="caution">
    <text evidence="2">The sequence shown here is derived from an EMBL/GenBank/DDBJ whole genome shotgun (WGS) entry which is preliminary data.</text>
</comment>
<dbReference type="AlphaFoldDB" id="A0A366EM89"/>
<organism evidence="2 3">
    <name type="scientific">Roseiarcus fermentans</name>
    <dbReference type="NCBI Taxonomy" id="1473586"/>
    <lineage>
        <taxon>Bacteria</taxon>
        <taxon>Pseudomonadati</taxon>
        <taxon>Pseudomonadota</taxon>
        <taxon>Alphaproteobacteria</taxon>
        <taxon>Hyphomicrobiales</taxon>
        <taxon>Roseiarcaceae</taxon>
        <taxon>Roseiarcus</taxon>
    </lineage>
</organism>
<protein>
    <submittedName>
        <fullName evidence="2">Alcohol dehydrogenase</fullName>
    </submittedName>
</protein>
<gene>
    <name evidence="2" type="ORF">DFR50_15141</name>
</gene>
<dbReference type="RefSeq" id="WP_113893428.1">
    <property type="nucleotide sequence ID" value="NZ_QNRK01000051.1"/>
</dbReference>
<dbReference type="InterPro" id="IPR036291">
    <property type="entry name" value="NAD(P)-bd_dom_sf"/>
</dbReference>
<dbReference type="GO" id="GO:0016491">
    <property type="term" value="F:oxidoreductase activity"/>
    <property type="evidence" value="ECO:0007669"/>
    <property type="project" value="InterPro"/>
</dbReference>
<dbReference type="PANTHER" id="PTHR43677">
    <property type="entry name" value="SHORT-CHAIN DEHYDROGENASE/REDUCTASE"/>
    <property type="match status" value="1"/>
</dbReference>
<dbReference type="InterPro" id="IPR013154">
    <property type="entry name" value="ADH-like_N"/>
</dbReference>
<dbReference type="Gene3D" id="3.90.180.10">
    <property type="entry name" value="Medium-chain alcohol dehydrogenases, catalytic domain"/>
    <property type="match status" value="1"/>
</dbReference>
<dbReference type="Pfam" id="PF08240">
    <property type="entry name" value="ADH_N"/>
    <property type="match status" value="1"/>
</dbReference>
<dbReference type="EMBL" id="QNRK01000051">
    <property type="protein sequence ID" value="RBP02565.1"/>
    <property type="molecule type" value="Genomic_DNA"/>
</dbReference>
<evidence type="ECO:0000313" key="3">
    <source>
        <dbReference type="Proteomes" id="UP000253529"/>
    </source>
</evidence>
<keyword evidence="3" id="KW-1185">Reference proteome</keyword>
<dbReference type="CDD" id="cd05188">
    <property type="entry name" value="MDR"/>
    <property type="match status" value="1"/>
</dbReference>
<sequence>MKAAILKAFGSPLVIEDVPAPVLGTGEVIVDVVAAGVLSYAKEVFSGQRPYLLETPVVPGAGGIGRVRAFGPDATRLSVGDWVFCDPIVRSRDDAIAPDITLQGLSAGNAEGGLRLQRYYHDGSYAEQMLAPTENVARIPDFDGAQAAQWCGLASLLVPYGGLSSIALRAGETLVVNGATGKFGSAAVEVALAMGAGRVVATGRNPAVLEELGRRFGPRVRPVVMAGDEEADRAAILKTASGPIDCVFDILPPRATPAQVRAALLTVRPNGRVSLMGGVGMQGGEDLGLPYRWIMRNNIRIQGQWMCPREAVARMIGIVNAGLIDLGRREVTTFPLAEINAAIDHAAANAGPFSLTVVQP</sequence>
<dbReference type="InterPro" id="IPR013149">
    <property type="entry name" value="ADH-like_C"/>
</dbReference>
<dbReference type="InterPro" id="IPR051397">
    <property type="entry name" value="Zn-ADH-like_protein"/>
</dbReference>